<dbReference type="FunFam" id="3.40.50.300:FF:001546">
    <property type="entry name" value="RNase L inhibitor homolog"/>
    <property type="match status" value="1"/>
</dbReference>
<feature type="domain" description="ABC transporter" evidence="3">
    <location>
        <begin position="69"/>
        <end position="313"/>
    </location>
</feature>
<dbReference type="FunFam" id="3.40.50.300:FF:000152">
    <property type="entry name" value="ATP-binding cassette, sub-family E, member 1"/>
    <property type="match status" value="1"/>
</dbReference>
<dbReference type="Pfam" id="PF04068">
    <property type="entry name" value="Fer4_RLI"/>
    <property type="match status" value="1"/>
</dbReference>
<dbReference type="SMART" id="SM00382">
    <property type="entry name" value="AAA"/>
    <property type="match status" value="2"/>
</dbReference>
<dbReference type="PROSITE" id="PS00198">
    <property type="entry name" value="4FE4S_FER_1"/>
    <property type="match status" value="1"/>
</dbReference>
<dbReference type="PANTHER" id="PTHR19248">
    <property type="entry name" value="ATP-BINDING TRANSPORT PROTEIN-RELATED"/>
    <property type="match status" value="1"/>
</dbReference>
<dbReference type="AlphaFoldDB" id="A0A090I1W4"/>
<dbReference type="PROSITE" id="PS51379">
    <property type="entry name" value="4FE4S_FER_2"/>
    <property type="match status" value="2"/>
</dbReference>
<dbReference type="EMBL" id="LN515531">
    <property type="protein sequence ID" value="CEA12963.1"/>
    <property type="molecule type" value="Genomic_DNA"/>
</dbReference>
<gene>
    <name evidence="5" type="ORF">DSM1535_0602</name>
</gene>
<dbReference type="InterPro" id="IPR017900">
    <property type="entry name" value="4Fe4S_Fe_S_CS"/>
</dbReference>
<feature type="domain" description="ABC transporter" evidence="3">
    <location>
        <begin position="315"/>
        <end position="557"/>
    </location>
</feature>
<dbReference type="GO" id="GO:0016887">
    <property type="term" value="F:ATP hydrolysis activity"/>
    <property type="evidence" value="ECO:0007669"/>
    <property type="project" value="InterPro"/>
</dbReference>
<proteinExistence type="predicted"/>
<dbReference type="GO" id="GO:0005524">
    <property type="term" value="F:ATP binding"/>
    <property type="evidence" value="ECO:0007669"/>
    <property type="project" value="UniProtKB-KW"/>
</dbReference>
<dbReference type="InterPro" id="IPR017871">
    <property type="entry name" value="ABC_transporter-like_CS"/>
</dbReference>
<dbReference type="PRINTS" id="PR01868">
    <property type="entry name" value="ABCEFAMILY"/>
</dbReference>
<protein>
    <submittedName>
        <fullName evidence="5">Putative ABC transporter ATP-binding protein MJ0719</fullName>
    </submittedName>
</protein>
<dbReference type="InterPro" id="IPR003593">
    <property type="entry name" value="AAA+_ATPase"/>
</dbReference>
<dbReference type="Pfam" id="PF00037">
    <property type="entry name" value="Fer4"/>
    <property type="match status" value="1"/>
</dbReference>
<dbReference type="NCBIfam" id="NF009945">
    <property type="entry name" value="PRK13409.1"/>
    <property type="match status" value="1"/>
</dbReference>
<feature type="domain" description="4Fe-4S ferredoxin-type" evidence="4">
    <location>
        <begin position="5"/>
        <end position="36"/>
    </location>
</feature>
<feature type="domain" description="4Fe-4S ferredoxin-type" evidence="4">
    <location>
        <begin position="45"/>
        <end position="74"/>
    </location>
</feature>
<keyword evidence="1" id="KW-0547">Nucleotide-binding</keyword>
<dbReference type="SUPFAM" id="SSF52540">
    <property type="entry name" value="P-loop containing nucleoside triphosphate hydrolases"/>
    <property type="match status" value="2"/>
</dbReference>
<dbReference type="InterPro" id="IPR013283">
    <property type="entry name" value="RLI1"/>
</dbReference>
<dbReference type="SUPFAM" id="SSF54862">
    <property type="entry name" value="4Fe-4S ferredoxins"/>
    <property type="match status" value="1"/>
</dbReference>
<dbReference type="Gene3D" id="3.40.50.300">
    <property type="entry name" value="P-loop containing nucleotide triphosphate hydrolases"/>
    <property type="match status" value="2"/>
</dbReference>
<organism evidence="5">
    <name type="scientific">Methanobacterium formicicum</name>
    <dbReference type="NCBI Taxonomy" id="2162"/>
    <lineage>
        <taxon>Archaea</taxon>
        <taxon>Methanobacteriati</taxon>
        <taxon>Methanobacteriota</taxon>
        <taxon>Methanomada group</taxon>
        <taxon>Methanobacteria</taxon>
        <taxon>Methanobacteriales</taxon>
        <taxon>Methanobacteriaceae</taxon>
        <taxon>Methanobacterium</taxon>
    </lineage>
</organism>
<evidence type="ECO:0000313" key="5">
    <source>
        <dbReference type="EMBL" id="CEA12963.1"/>
    </source>
</evidence>
<accession>A0A090I1W4</accession>
<dbReference type="KEGG" id="mfi:DSM1535_0602"/>
<dbReference type="Pfam" id="PF00005">
    <property type="entry name" value="ABC_tran"/>
    <property type="match status" value="2"/>
</dbReference>
<dbReference type="InterPro" id="IPR007209">
    <property type="entry name" value="RNaseL-inhib-like_metal-bd_dom"/>
</dbReference>
<sequence>MITLTRISILDRDRCQPKKCNYVCIEYCPGVRMEEDTITIDPKTKKPIMSEELCSGCGICTNRCPFHAVSIINLPEALDDPIHRYGQNQFELFGLPTIREGSVVGLLGPNGIGKSTIIRILSGELKPNMGNYEEETSWEDIINFFKGNQLQSYFQNLSKGNLKVVHKPQMVDLLPKFVKGKVEGLLNSVDQRNRLDEITHILELESIMGREIANLSGGELQRVAIAAAVLRDADFYYFDEPTSWLDVRQRLNAVQVIRELAEEGKSILVIEHDLAALDAISDYVHILYGQPGGYGVVSQMRGVRVGINTYIGGYLREENVRFRKQPIEFQVRPPSTVTDAEVMAEYSDLEKSYDGFHLEVEEGQVQHDEIITAFGPNGIGKTTFAKILAGVEKPDGGKVKENVKISYKPQYLVSDYSGTVQEFLYTTAPNYGTNLFKTEIMKPFLLEELLEKKMDELSGGELQRLSVAISLSQEADIYLFDEPTAFLDVEQRLRAARAIRRVTESRNAAAIIVDHDIVFIDYISSRAMVFTGEAGVEGHATSPMDLRSAMNRFLSEVGITFRRDKETRRPRVNKQDSYLDREQKEAGEYYYLKS</sequence>
<dbReference type="GO" id="GO:0016491">
    <property type="term" value="F:oxidoreductase activity"/>
    <property type="evidence" value="ECO:0007669"/>
    <property type="project" value="UniProtKB-ARBA"/>
</dbReference>
<evidence type="ECO:0000259" key="3">
    <source>
        <dbReference type="PROSITE" id="PS50893"/>
    </source>
</evidence>
<dbReference type="PATRIC" id="fig|2162.9.peg.628"/>
<dbReference type="InterPro" id="IPR027417">
    <property type="entry name" value="P-loop_NTPase"/>
</dbReference>
<evidence type="ECO:0000259" key="4">
    <source>
        <dbReference type="PROSITE" id="PS51379"/>
    </source>
</evidence>
<evidence type="ECO:0000256" key="2">
    <source>
        <dbReference type="ARBA" id="ARBA00022840"/>
    </source>
</evidence>
<evidence type="ECO:0000256" key="1">
    <source>
        <dbReference type="ARBA" id="ARBA00022741"/>
    </source>
</evidence>
<reference evidence="5" key="1">
    <citation type="submission" date="2014-08" db="EMBL/GenBank/DDBJ databases">
        <authorList>
            <person name="Wibberg D."/>
        </authorList>
    </citation>
    <scope>NUCLEOTIDE SEQUENCE</scope>
</reference>
<dbReference type="InterPro" id="IPR003439">
    <property type="entry name" value="ABC_transporter-like_ATP-bd"/>
</dbReference>
<dbReference type="PROSITE" id="PS00211">
    <property type="entry name" value="ABC_TRANSPORTER_1"/>
    <property type="match status" value="2"/>
</dbReference>
<dbReference type="InterPro" id="IPR017896">
    <property type="entry name" value="4Fe4S_Fe-S-bd"/>
</dbReference>
<name>A0A090I1W4_METFO</name>
<keyword evidence="2 5" id="KW-0067">ATP-binding</keyword>
<dbReference type="PROSITE" id="PS50893">
    <property type="entry name" value="ABC_TRANSPORTER_2"/>
    <property type="match status" value="2"/>
</dbReference>